<dbReference type="Pfam" id="PF05742">
    <property type="entry name" value="TANGO2"/>
    <property type="match status" value="1"/>
</dbReference>
<name>A0A2N0VM19_9BACT</name>
<gene>
    <name evidence="1" type="ORF">CWD77_07260</name>
</gene>
<dbReference type="PANTHER" id="PTHR17985">
    <property type="entry name" value="SER/THR-RICH PROTEIN T10 IN DGCR REGION"/>
    <property type="match status" value="1"/>
</dbReference>
<evidence type="ECO:0000313" key="2">
    <source>
        <dbReference type="Proteomes" id="UP000233398"/>
    </source>
</evidence>
<sequence length="252" mass="28782">MCLTVFAYKTDAPYPFILATNRDEFFERPTRPAQFWETHPKLLAGKDLKAGGTWMGITLDNKFAALTNYRDINNIKENAPSRGHIVSDYLTSDATPREYFELLKPKASSYNGFNLLFGTTDDLYYFNNQHIKLKKVEPGYHTLSNAFIDSGWPKSKKALSDFKSTIKNSPEKTDRYFEFLQNTELFPDHLLPSTGLPLEKERMVSSVFILSKDYGTRSSTLLFSDPDSETTFIEKSYKPGSIDVEKAVKFSI</sequence>
<keyword evidence="2" id="KW-1185">Reference proteome</keyword>
<protein>
    <recommendedName>
        <fullName evidence="3">NRDE family protein</fullName>
    </recommendedName>
</protein>
<proteinExistence type="predicted"/>
<organism evidence="1 2">
    <name type="scientific">Rhodohalobacter barkolensis</name>
    <dbReference type="NCBI Taxonomy" id="2053187"/>
    <lineage>
        <taxon>Bacteria</taxon>
        <taxon>Pseudomonadati</taxon>
        <taxon>Balneolota</taxon>
        <taxon>Balneolia</taxon>
        <taxon>Balneolales</taxon>
        <taxon>Balneolaceae</taxon>
        <taxon>Rhodohalobacter</taxon>
    </lineage>
</organism>
<evidence type="ECO:0008006" key="3">
    <source>
        <dbReference type="Google" id="ProtNLM"/>
    </source>
</evidence>
<reference evidence="1 2" key="1">
    <citation type="submission" date="2017-11" db="EMBL/GenBank/DDBJ databases">
        <title>Rhodohalobacter 15182 sp. nov., isolated from a salt lake.</title>
        <authorList>
            <person name="Han S."/>
        </authorList>
    </citation>
    <scope>NUCLEOTIDE SEQUENCE [LARGE SCALE GENOMIC DNA]</scope>
    <source>
        <strain evidence="1 2">15182</strain>
    </source>
</reference>
<dbReference type="Proteomes" id="UP000233398">
    <property type="component" value="Unassembled WGS sequence"/>
</dbReference>
<dbReference type="InterPro" id="IPR008551">
    <property type="entry name" value="TANGO2"/>
</dbReference>
<dbReference type="AlphaFoldDB" id="A0A2N0VM19"/>
<dbReference type="RefSeq" id="WP_101072809.1">
    <property type="nucleotide sequence ID" value="NZ_PISP01000001.1"/>
</dbReference>
<accession>A0A2N0VM19</accession>
<evidence type="ECO:0000313" key="1">
    <source>
        <dbReference type="EMBL" id="PKD45236.1"/>
    </source>
</evidence>
<dbReference type="OrthoDB" id="4380123at2"/>
<comment type="caution">
    <text evidence="1">The sequence shown here is derived from an EMBL/GenBank/DDBJ whole genome shotgun (WGS) entry which is preliminary data.</text>
</comment>
<dbReference type="EMBL" id="PISP01000001">
    <property type="protein sequence ID" value="PKD45236.1"/>
    <property type="molecule type" value="Genomic_DNA"/>
</dbReference>
<dbReference type="PANTHER" id="PTHR17985:SF8">
    <property type="entry name" value="TRANSPORT AND GOLGI ORGANIZATION PROTEIN 2 HOMOLOG"/>
    <property type="match status" value="1"/>
</dbReference>